<evidence type="ECO:0000256" key="2">
    <source>
        <dbReference type="ARBA" id="ARBA00023143"/>
    </source>
</evidence>
<comment type="subcellular location">
    <subcellularLocation>
        <location evidence="3">Secreted</location>
    </subcellularLocation>
    <subcellularLocation>
        <location evidence="3">Bacterial flagellum</location>
    </subcellularLocation>
</comment>
<feature type="domain" description="Flagellin C-terminal" evidence="6">
    <location>
        <begin position="289"/>
        <end position="367"/>
    </location>
</feature>
<evidence type="ECO:0000313" key="8">
    <source>
        <dbReference type="Proteomes" id="UP000781958"/>
    </source>
</evidence>
<evidence type="ECO:0000256" key="3">
    <source>
        <dbReference type="RuleBase" id="RU362073"/>
    </source>
</evidence>
<keyword evidence="7" id="KW-0282">Flagellum</keyword>
<proteinExistence type="inferred from homology"/>
<dbReference type="Gene3D" id="1.20.1330.10">
    <property type="entry name" value="f41 fragment of flagellin, N-terminal domain"/>
    <property type="match status" value="1"/>
</dbReference>
<evidence type="ECO:0000256" key="4">
    <source>
        <dbReference type="SAM" id="Coils"/>
    </source>
</evidence>
<dbReference type="RefSeq" id="WP_209770738.1">
    <property type="nucleotide sequence ID" value="NZ_JAGINP010000026.1"/>
</dbReference>
<keyword evidence="7" id="KW-0969">Cilium</keyword>
<feature type="domain" description="Flagellin N-terminal" evidence="5">
    <location>
        <begin position="6"/>
        <end position="134"/>
    </location>
</feature>
<keyword evidence="8" id="KW-1185">Reference proteome</keyword>
<sequence>MIYNSVSTVGLSLRLQTAATALQLEQLRNNDEIASGKHFDVAQALGARTGHDIALRNLYDETEQFQKSAALLQARMTTMDSALTNILAAGQDVLAAASTGLGQPSPTGTSLQVRARGVLDQVVGMLNASSGNGYLFGGVEVKTPPMRAVQGDASGLPAPMTIVQDAITAASGGSPAPQTATDTATVVATLGDLFAVRDPALPPPPPLAQGFEGGFYVGATAMQPGGAATPRLSGRPDRTTDIPYGVQANDPAMRDLLQGLYMLASIDTSKLPQDAYQPYMQAAVGKVSAGLDGVRNATAQLGSQHKQLDEIAERHAAQLKILNDQIDALEGVDPAESSVRLNQLEAQIEATSAATARISRMHLSNYL</sequence>
<organism evidence="7 8">
    <name type="scientific">Azospirillum rugosum</name>
    <dbReference type="NCBI Taxonomy" id="416170"/>
    <lineage>
        <taxon>Bacteria</taxon>
        <taxon>Pseudomonadati</taxon>
        <taxon>Pseudomonadota</taxon>
        <taxon>Alphaproteobacteria</taxon>
        <taxon>Rhodospirillales</taxon>
        <taxon>Azospirillaceae</taxon>
        <taxon>Azospirillum</taxon>
    </lineage>
</organism>
<dbReference type="PANTHER" id="PTHR42792:SF1">
    <property type="entry name" value="FLAGELLAR HOOK-ASSOCIATED PROTEIN 3"/>
    <property type="match status" value="1"/>
</dbReference>
<keyword evidence="3" id="KW-0964">Secreted</keyword>
<name>A0ABS4SXD3_9PROT</name>
<dbReference type="Proteomes" id="UP000781958">
    <property type="component" value="Unassembled WGS sequence"/>
</dbReference>
<dbReference type="InterPro" id="IPR001492">
    <property type="entry name" value="Flagellin"/>
</dbReference>
<keyword evidence="2 3" id="KW-0975">Bacterial flagellum</keyword>
<gene>
    <name evidence="7" type="ORF">J2851_005850</name>
</gene>
<protein>
    <recommendedName>
        <fullName evidence="3">Flagellin</fullName>
    </recommendedName>
</protein>
<comment type="caution">
    <text evidence="7">The sequence shown here is derived from an EMBL/GenBank/DDBJ whole genome shotgun (WGS) entry which is preliminary data.</text>
</comment>
<keyword evidence="7" id="KW-0966">Cell projection</keyword>
<dbReference type="Pfam" id="PF00669">
    <property type="entry name" value="Flagellin_N"/>
    <property type="match status" value="1"/>
</dbReference>
<dbReference type="PANTHER" id="PTHR42792">
    <property type="entry name" value="FLAGELLIN"/>
    <property type="match status" value="1"/>
</dbReference>
<evidence type="ECO:0000313" key="7">
    <source>
        <dbReference type="EMBL" id="MBP2296035.1"/>
    </source>
</evidence>
<evidence type="ECO:0000256" key="1">
    <source>
        <dbReference type="ARBA" id="ARBA00005709"/>
    </source>
</evidence>
<evidence type="ECO:0000259" key="6">
    <source>
        <dbReference type="Pfam" id="PF00700"/>
    </source>
</evidence>
<accession>A0ABS4SXD3</accession>
<comment type="similarity">
    <text evidence="1 3">Belongs to the bacterial flagellin family.</text>
</comment>
<dbReference type="Pfam" id="PF00700">
    <property type="entry name" value="Flagellin_C"/>
    <property type="match status" value="1"/>
</dbReference>
<dbReference type="InterPro" id="IPR001029">
    <property type="entry name" value="Flagellin_N"/>
</dbReference>
<dbReference type="InterPro" id="IPR046358">
    <property type="entry name" value="Flagellin_C"/>
</dbReference>
<dbReference type="EMBL" id="JAGINP010000026">
    <property type="protein sequence ID" value="MBP2296035.1"/>
    <property type="molecule type" value="Genomic_DNA"/>
</dbReference>
<dbReference type="SUPFAM" id="SSF64518">
    <property type="entry name" value="Phase 1 flagellin"/>
    <property type="match status" value="1"/>
</dbReference>
<evidence type="ECO:0000259" key="5">
    <source>
        <dbReference type="Pfam" id="PF00669"/>
    </source>
</evidence>
<reference evidence="7 8" key="1">
    <citation type="submission" date="2021-03" db="EMBL/GenBank/DDBJ databases">
        <title>Genomic Encyclopedia of Type Strains, Phase III (KMG-III): the genomes of soil and plant-associated and newly described type strains.</title>
        <authorList>
            <person name="Whitman W."/>
        </authorList>
    </citation>
    <scope>NUCLEOTIDE SEQUENCE [LARGE SCALE GENOMIC DNA]</scope>
    <source>
        <strain evidence="7 8">IMMIB AFH-6</strain>
    </source>
</reference>
<feature type="coiled-coil region" evidence="4">
    <location>
        <begin position="305"/>
        <end position="332"/>
    </location>
</feature>
<keyword evidence="4" id="KW-0175">Coiled coil</keyword>
<comment type="function">
    <text evidence="3">Flagellin is the subunit protein which polymerizes to form the filaments of bacterial flagella.</text>
</comment>